<comment type="similarity">
    <text evidence="1">Belongs to the transferase hexapeptide repeat family.</text>
</comment>
<accession>A0A3Q8XQD4</accession>
<dbReference type="AlphaFoldDB" id="A0A3Q8XQD4"/>
<dbReference type="SUPFAM" id="SSF51161">
    <property type="entry name" value="Trimeric LpxA-like enzymes"/>
    <property type="match status" value="1"/>
</dbReference>
<dbReference type="EMBL" id="CP032509">
    <property type="protein sequence ID" value="AZN71290.1"/>
    <property type="molecule type" value="Genomic_DNA"/>
</dbReference>
<dbReference type="OrthoDB" id="9815592at2"/>
<dbReference type="InterPro" id="IPR017694">
    <property type="entry name" value="Phosphonate_tfrase_rpt"/>
</dbReference>
<dbReference type="InterPro" id="IPR001451">
    <property type="entry name" value="Hexapep"/>
</dbReference>
<dbReference type="PANTHER" id="PTHR43300">
    <property type="entry name" value="ACETYLTRANSFERASE"/>
    <property type="match status" value="1"/>
</dbReference>
<evidence type="ECO:0000256" key="2">
    <source>
        <dbReference type="ARBA" id="ARBA00022679"/>
    </source>
</evidence>
<dbReference type="PANTHER" id="PTHR43300:SF11">
    <property type="entry name" value="ACETYLTRANSFERASE RV3034C-RELATED"/>
    <property type="match status" value="1"/>
</dbReference>
<dbReference type="CDD" id="cd03349">
    <property type="entry name" value="LbH_XAT"/>
    <property type="match status" value="1"/>
</dbReference>
<dbReference type="RefSeq" id="WP_126009470.1">
    <property type="nucleotide sequence ID" value="NZ_CP032509.1"/>
</dbReference>
<organism evidence="5 6">
    <name type="scientific">Georhizobium profundi</name>
    <dbReference type="NCBI Taxonomy" id="2341112"/>
    <lineage>
        <taxon>Bacteria</taxon>
        <taxon>Pseudomonadati</taxon>
        <taxon>Pseudomonadota</taxon>
        <taxon>Alphaproteobacteria</taxon>
        <taxon>Hyphomicrobiales</taxon>
        <taxon>Rhizobiaceae</taxon>
        <taxon>Georhizobium</taxon>
    </lineage>
</organism>
<reference evidence="5 6" key="1">
    <citation type="submission" date="2018-09" db="EMBL/GenBank/DDBJ databases">
        <title>Marinorhizobium profundi gen. nov., sp. nov., isolated from a deep-sea sediment sample from the New Britain Trench and proposal of Marinorhizobiaceae fam. nov. in the order Rhizobiales of the class Alphaproteobacteria.</title>
        <authorList>
            <person name="Cao J."/>
        </authorList>
    </citation>
    <scope>NUCLEOTIDE SEQUENCE [LARGE SCALE GENOMIC DNA]</scope>
    <source>
        <strain evidence="5 6">WS11</strain>
    </source>
</reference>
<dbReference type="Pfam" id="PF00132">
    <property type="entry name" value="Hexapep"/>
    <property type="match status" value="1"/>
</dbReference>
<dbReference type="Proteomes" id="UP000268192">
    <property type="component" value="Chromosome"/>
</dbReference>
<keyword evidence="2 5" id="KW-0808">Transferase</keyword>
<evidence type="ECO:0000313" key="5">
    <source>
        <dbReference type="EMBL" id="AZN71290.1"/>
    </source>
</evidence>
<evidence type="ECO:0000313" key="6">
    <source>
        <dbReference type="Proteomes" id="UP000268192"/>
    </source>
</evidence>
<keyword evidence="4" id="KW-0012">Acyltransferase</keyword>
<evidence type="ECO:0000256" key="1">
    <source>
        <dbReference type="ARBA" id="ARBA00007274"/>
    </source>
</evidence>
<proteinExistence type="inferred from homology"/>
<protein>
    <submittedName>
        <fullName evidence="5">Antibiotic acetyltransferase</fullName>
    </submittedName>
</protein>
<dbReference type="NCBIfam" id="TIGR03308">
    <property type="entry name" value="phn_thr-fam"/>
    <property type="match status" value="1"/>
</dbReference>
<name>A0A3Q8XQD4_9HYPH</name>
<keyword evidence="6" id="KW-1185">Reference proteome</keyword>
<sequence>MDDHDDLLKDPTPKVHGSATVQDCTFGRFVVIGERVVMRDVTVGNYSYFERHGEAIYTDVGRFCSIAANVRINALEHPMERVTTHKVTYRPNEFFRFHGIDYEFRDRRRSKRVTIGHDVWIGHGAVVMPGVTIGTGAVVGANAVVTRDVDPYTIVAGMPAKPLRTRFEKAIIDRLLALAWWDWPDERLHAAIADMQTLDIEDFLDKWEVAGG</sequence>
<evidence type="ECO:0000256" key="3">
    <source>
        <dbReference type="ARBA" id="ARBA00022737"/>
    </source>
</evidence>
<dbReference type="InterPro" id="IPR050179">
    <property type="entry name" value="Trans_hexapeptide_repeat"/>
</dbReference>
<dbReference type="KEGG" id="abaw:D5400_08425"/>
<dbReference type="PROSITE" id="PS00101">
    <property type="entry name" value="HEXAPEP_TRANSFERASES"/>
    <property type="match status" value="1"/>
</dbReference>
<dbReference type="InterPro" id="IPR011004">
    <property type="entry name" value="Trimer_LpxA-like_sf"/>
</dbReference>
<gene>
    <name evidence="5" type="ORF">D5400_08425</name>
</gene>
<evidence type="ECO:0000256" key="4">
    <source>
        <dbReference type="ARBA" id="ARBA00023315"/>
    </source>
</evidence>
<dbReference type="InterPro" id="IPR018357">
    <property type="entry name" value="Hexapep_transf_CS"/>
</dbReference>
<dbReference type="GO" id="GO:0016746">
    <property type="term" value="F:acyltransferase activity"/>
    <property type="evidence" value="ECO:0007669"/>
    <property type="project" value="UniProtKB-KW"/>
</dbReference>
<keyword evidence="3" id="KW-0677">Repeat</keyword>
<dbReference type="Gene3D" id="2.160.10.10">
    <property type="entry name" value="Hexapeptide repeat proteins"/>
    <property type="match status" value="1"/>
</dbReference>